<dbReference type="FunFam" id="3.30.70.270:FF:000026">
    <property type="entry name" value="Transposon Ty3-G Gag-Pol polyprotein"/>
    <property type="match status" value="1"/>
</dbReference>
<accession>A0AAV3P9W1</accession>
<dbReference type="GO" id="GO:0003824">
    <property type="term" value="F:catalytic activity"/>
    <property type="evidence" value="ECO:0007669"/>
    <property type="project" value="UniProtKB-KW"/>
</dbReference>
<reference evidence="3 4" key="1">
    <citation type="submission" date="2024-01" db="EMBL/GenBank/DDBJ databases">
        <title>The complete chloroplast genome sequence of Lithospermum erythrorhizon: insights into the phylogenetic relationship among Boraginaceae species and the maternal lineages of purple gromwells.</title>
        <authorList>
            <person name="Okada T."/>
            <person name="Watanabe K."/>
        </authorList>
    </citation>
    <scope>NUCLEOTIDE SEQUENCE [LARGE SCALE GENOMIC DNA]</scope>
</reference>
<dbReference type="SUPFAM" id="SSF56672">
    <property type="entry name" value="DNA/RNA polymerases"/>
    <property type="match status" value="1"/>
</dbReference>
<name>A0AAV3P9W1_LITER</name>
<dbReference type="InterPro" id="IPR041577">
    <property type="entry name" value="RT_RNaseH_2"/>
</dbReference>
<dbReference type="PANTHER" id="PTHR37984">
    <property type="entry name" value="PROTEIN CBG26694"/>
    <property type="match status" value="1"/>
</dbReference>
<protein>
    <recommendedName>
        <fullName evidence="2">Reverse transcriptase/retrotransposon-derived protein RNase H-like domain-containing protein</fullName>
    </recommendedName>
</protein>
<dbReference type="EMBL" id="BAABME010016940">
    <property type="protein sequence ID" value="GAA0148096.1"/>
    <property type="molecule type" value="Genomic_DNA"/>
</dbReference>
<dbReference type="Pfam" id="PF17919">
    <property type="entry name" value="RT_RNaseH_2"/>
    <property type="match status" value="1"/>
</dbReference>
<dbReference type="AlphaFoldDB" id="A0AAV3P9W1"/>
<dbReference type="Proteomes" id="UP001454036">
    <property type="component" value="Unassembled WGS sequence"/>
</dbReference>
<gene>
    <name evidence="3" type="ORF">LIER_36652</name>
</gene>
<proteinExistence type="predicted"/>
<evidence type="ECO:0000259" key="2">
    <source>
        <dbReference type="Pfam" id="PF17919"/>
    </source>
</evidence>
<comment type="caution">
    <text evidence="3">The sequence shown here is derived from an EMBL/GenBank/DDBJ whole genome shotgun (WGS) entry which is preliminary data.</text>
</comment>
<dbReference type="InterPro" id="IPR043502">
    <property type="entry name" value="DNA/RNA_pol_sf"/>
</dbReference>
<sequence length="188" mass="21393">MKDSVLFLGYVVSKDGLSVDESKVEDVQDWNTPTTLTEVRSFHGLVSFYRRFIHNFSTIMSPITNCMKGTKFTWTPEASTAFEEIKVRLTTAPVLVLPNFSQPFELHCDSSGIGAVFSQGGCPVAYFNEKLSGSKLNYSTYDVEFYAVVRALKHWSSYLAYNEFVLFYDHEALKHLHSQDKLSTRHAH</sequence>
<evidence type="ECO:0000313" key="3">
    <source>
        <dbReference type="EMBL" id="GAA0148096.1"/>
    </source>
</evidence>
<evidence type="ECO:0000256" key="1">
    <source>
        <dbReference type="ARBA" id="ARBA00023268"/>
    </source>
</evidence>
<evidence type="ECO:0000313" key="4">
    <source>
        <dbReference type="Proteomes" id="UP001454036"/>
    </source>
</evidence>
<keyword evidence="4" id="KW-1185">Reference proteome</keyword>
<dbReference type="InterPro" id="IPR050951">
    <property type="entry name" value="Retrovirus_Pol_polyprotein"/>
</dbReference>
<dbReference type="PANTHER" id="PTHR37984:SF5">
    <property type="entry name" value="PROTEIN NYNRIN-LIKE"/>
    <property type="match status" value="1"/>
</dbReference>
<feature type="domain" description="Reverse transcriptase/retrotransposon-derived protein RNase H-like" evidence="2">
    <location>
        <begin position="74"/>
        <end position="165"/>
    </location>
</feature>
<organism evidence="3 4">
    <name type="scientific">Lithospermum erythrorhizon</name>
    <name type="common">Purple gromwell</name>
    <name type="synonym">Lithospermum officinale var. erythrorhizon</name>
    <dbReference type="NCBI Taxonomy" id="34254"/>
    <lineage>
        <taxon>Eukaryota</taxon>
        <taxon>Viridiplantae</taxon>
        <taxon>Streptophyta</taxon>
        <taxon>Embryophyta</taxon>
        <taxon>Tracheophyta</taxon>
        <taxon>Spermatophyta</taxon>
        <taxon>Magnoliopsida</taxon>
        <taxon>eudicotyledons</taxon>
        <taxon>Gunneridae</taxon>
        <taxon>Pentapetalae</taxon>
        <taxon>asterids</taxon>
        <taxon>lamiids</taxon>
        <taxon>Boraginales</taxon>
        <taxon>Boraginaceae</taxon>
        <taxon>Boraginoideae</taxon>
        <taxon>Lithospermeae</taxon>
        <taxon>Lithospermum</taxon>
    </lineage>
</organism>
<keyword evidence="1" id="KW-0511">Multifunctional enzyme</keyword>
<dbReference type="Gene3D" id="3.30.70.270">
    <property type="match status" value="1"/>
</dbReference>
<dbReference type="InterPro" id="IPR043128">
    <property type="entry name" value="Rev_trsase/Diguanyl_cyclase"/>
</dbReference>